<dbReference type="InterPro" id="IPR047324">
    <property type="entry name" value="LbH_gamma_CA-like"/>
</dbReference>
<dbReference type="InterPro" id="IPR050484">
    <property type="entry name" value="Transf_Hexapept/Carb_Anhydrase"/>
</dbReference>
<evidence type="ECO:0000313" key="2">
    <source>
        <dbReference type="Proteomes" id="UP000318710"/>
    </source>
</evidence>
<dbReference type="CDD" id="cd04645">
    <property type="entry name" value="LbH_gamma_CA_like"/>
    <property type="match status" value="1"/>
</dbReference>
<dbReference type="Gene3D" id="2.160.10.10">
    <property type="entry name" value="Hexapeptide repeat proteins"/>
    <property type="match status" value="1"/>
</dbReference>
<dbReference type="Proteomes" id="UP000318710">
    <property type="component" value="Unassembled WGS sequence"/>
</dbReference>
<evidence type="ECO:0000313" key="1">
    <source>
        <dbReference type="EMBL" id="RZO26534.1"/>
    </source>
</evidence>
<proteinExistence type="predicted"/>
<name>A0A520MZ87_9GAMM</name>
<organism evidence="1 2">
    <name type="scientific">SAR86 cluster bacterium</name>
    <dbReference type="NCBI Taxonomy" id="2030880"/>
    <lineage>
        <taxon>Bacteria</taxon>
        <taxon>Pseudomonadati</taxon>
        <taxon>Pseudomonadota</taxon>
        <taxon>Gammaproteobacteria</taxon>
        <taxon>SAR86 cluster</taxon>
    </lineage>
</organism>
<dbReference type="PANTHER" id="PTHR13061:SF29">
    <property type="entry name" value="GAMMA CARBONIC ANHYDRASE-LIKE 1, MITOCHONDRIAL-RELATED"/>
    <property type="match status" value="1"/>
</dbReference>
<dbReference type="PANTHER" id="PTHR13061">
    <property type="entry name" value="DYNACTIN SUBUNIT P25"/>
    <property type="match status" value="1"/>
</dbReference>
<dbReference type="SUPFAM" id="SSF51161">
    <property type="entry name" value="Trimeric LpxA-like enzymes"/>
    <property type="match status" value="1"/>
</dbReference>
<dbReference type="Pfam" id="PF00132">
    <property type="entry name" value="Hexapep"/>
    <property type="match status" value="1"/>
</dbReference>
<dbReference type="EMBL" id="SHBF01000025">
    <property type="protein sequence ID" value="RZO26534.1"/>
    <property type="molecule type" value="Genomic_DNA"/>
</dbReference>
<protein>
    <submittedName>
        <fullName evidence="1">Gamma carbonic anhydrase family protein</fullName>
    </submittedName>
</protein>
<reference evidence="1 2" key="1">
    <citation type="submission" date="2019-02" db="EMBL/GenBank/DDBJ databases">
        <title>Prokaryotic population dynamics and viral predation in marine succession experiment using metagenomics: the confinement effect.</title>
        <authorList>
            <person name="Haro-Moreno J.M."/>
            <person name="Rodriguez-Valera F."/>
            <person name="Lopez-Perez M."/>
        </authorList>
    </citation>
    <scope>NUCLEOTIDE SEQUENCE [LARGE SCALE GENOMIC DNA]</scope>
    <source>
        <strain evidence="1">MED-G160</strain>
    </source>
</reference>
<comment type="caution">
    <text evidence="1">The sequence shown here is derived from an EMBL/GenBank/DDBJ whole genome shotgun (WGS) entry which is preliminary data.</text>
</comment>
<sequence length="176" mass="18770">MKINLGEKKIKTDGDDFWIAPNATVIGDIILKKDASIWFNAVLRGDNEPIEIGEGSNVQDGAILHTDPGFKCTIGKMVTVGHMAMLHGCTIGDGSLIGIGSVVLNGAKIGKNCIIGSKALVTEGMEVPDGSMVLGIPGKIKKVLSEEERSVVSIGASHYVENYKKYKQITNSDENK</sequence>
<gene>
    <name evidence="1" type="ORF">EVA93_03995</name>
</gene>
<accession>A0A520MZ87</accession>
<dbReference type="InterPro" id="IPR001451">
    <property type="entry name" value="Hexapep"/>
</dbReference>
<dbReference type="AlphaFoldDB" id="A0A520MZ87"/>
<dbReference type="InterPro" id="IPR011004">
    <property type="entry name" value="Trimer_LpxA-like_sf"/>
</dbReference>